<reference evidence="3" key="1">
    <citation type="submission" date="2016-10" db="EMBL/GenBank/DDBJ databases">
        <authorList>
            <person name="Varghese N."/>
            <person name="Submissions S."/>
        </authorList>
    </citation>
    <scope>NUCLEOTIDE SEQUENCE [LARGE SCALE GENOMIC DNA]</scope>
    <source>
        <strain evidence="3">DSM 19891</strain>
    </source>
</reference>
<dbReference type="InterPro" id="IPR013740">
    <property type="entry name" value="Redoxin"/>
</dbReference>
<dbReference type="CDD" id="cd02966">
    <property type="entry name" value="TlpA_like_family"/>
    <property type="match status" value="1"/>
</dbReference>
<dbReference type="RefSeq" id="WP_091901458.1">
    <property type="nucleotide sequence ID" value="NZ_FOYX01000001.1"/>
</dbReference>
<evidence type="ECO:0000313" key="2">
    <source>
        <dbReference type="EMBL" id="SFR57358.1"/>
    </source>
</evidence>
<protein>
    <submittedName>
        <fullName evidence="2">Thiol-disulfide isomerase or thioredoxin</fullName>
    </submittedName>
</protein>
<dbReference type="Gene3D" id="3.40.30.10">
    <property type="entry name" value="Glutaredoxin"/>
    <property type="match status" value="1"/>
</dbReference>
<accession>A0A1I6HSJ5</accession>
<feature type="domain" description="Thioredoxin" evidence="1">
    <location>
        <begin position="34"/>
        <end position="187"/>
    </location>
</feature>
<dbReference type="AlphaFoldDB" id="A0A1I6HSJ5"/>
<gene>
    <name evidence="2" type="ORF">SAMN04488010_0690</name>
</gene>
<name>A0A1I6HSJ5_9FLAO</name>
<dbReference type="PANTHER" id="PTHR42852">
    <property type="entry name" value="THIOL:DISULFIDE INTERCHANGE PROTEIN DSBE"/>
    <property type="match status" value="1"/>
</dbReference>
<dbReference type="InterPro" id="IPR036249">
    <property type="entry name" value="Thioredoxin-like_sf"/>
</dbReference>
<proteinExistence type="predicted"/>
<dbReference type="EMBL" id="FOYX01000001">
    <property type="protein sequence ID" value="SFR57358.1"/>
    <property type="molecule type" value="Genomic_DNA"/>
</dbReference>
<dbReference type="GO" id="GO:0016491">
    <property type="term" value="F:oxidoreductase activity"/>
    <property type="evidence" value="ECO:0007669"/>
    <property type="project" value="InterPro"/>
</dbReference>
<dbReference type="GO" id="GO:0016853">
    <property type="term" value="F:isomerase activity"/>
    <property type="evidence" value="ECO:0007669"/>
    <property type="project" value="UniProtKB-KW"/>
</dbReference>
<dbReference type="Proteomes" id="UP000199462">
    <property type="component" value="Unassembled WGS sequence"/>
</dbReference>
<keyword evidence="3" id="KW-1185">Reference proteome</keyword>
<dbReference type="Pfam" id="PF08534">
    <property type="entry name" value="Redoxin"/>
    <property type="match status" value="1"/>
</dbReference>
<keyword evidence="2" id="KW-0413">Isomerase</keyword>
<dbReference type="PANTHER" id="PTHR42852:SF17">
    <property type="entry name" value="THIOREDOXIN-LIKE PROTEIN HI_1115"/>
    <property type="match status" value="1"/>
</dbReference>
<evidence type="ECO:0000313" key="3">
    <source>
        <dbReference type="Proteomes" id="UP000199462"/>
    </source>
</evidence>
<sequence length="192" mass="21849">MKKRKFKISDIIFVVFIVLLFIPQTRTPIQVAVNKLKVAIWSPTVEDVEDQNQVTPFQYTVVDMEGEAKSISVGKGEVTFISYWATWCPPCIAELPGIQDLYTNYGDKVNFMLLTQEAPEKVQRFITKKGYDLPIYFPQMQAPEVLQENSIPTNYVIDGKGNIIIKETGAADWNSKKVRTLLDDLLIKKQGD</sequence>
<dbReference type="SUPFAM" id="SSF52833">
    <property type="entry name" value="Thioredoxin-like"/>
    <property type="match status" value="1"/>
</dbReference>
<organism evidence="2 3">
    <name type="scientific">Maribacter stanieri</name>
    <dbReference type="NCBI Taxonomy" id="440514"/>
    <lineage>
        <taxon>Bacteria</taxon>
        <taxon>Pseudomonadati</taxon>
        <taxon>Bacteroidota</taxon>
        <taxon>Flavobacteriia</taxon>
        <taxon>Flavobacteriales</taxon>
        <taxon>Flavobacteriaceae</taxon>
        <taxon>Maribacter</taxon>
    </lineage>
</organism>
<dbReference type="InterPro" id="IPR050553">
    <property type="entry name" value="Thioredoxin_ResA/DsbE_sf"/>
</dbReference>
<dbReference type="InterPro" id="IPR013766">
    <property type="entry name" value="Thioredoxin_domain"/>
</dbReference>
<dbReference type="PROSITE" id="PS51352">
    <property type="entry name" value="THIOREDOXIN_2"/>
    <property type="match status" value="1"/>
</dbReference>
<dbReference type="STRING" id="440514.SAMN04488010_0690"/>
<evidence type="ECO:0000259" key="1">
    <source>
        <dbReference type="PROSITE" id="PS51352"/>
    </source>
</evidence>